<dbReference type="RefSeq" id="WP_380253980.1">
    <property type="nucleotide sequence ID" value="NZ_JBHUII010000011.1"/>
</dbReference>
<comment type="caution">
    <text evidence="7">The sequence shown here is derived from an EMBL/GenBank/DDBJ whole genome shotgun (WGS) entry which is preliminary data.</text>
</comment>
<dbReference type="InterPro" id="IPR010963">
    <property type="entry name" value="PHA_synth_I"/>
</dbReference>
<sequence>MADQHPEGINMPDPTEIAETMAAISEKSQEMVQSFLKKQSEQNLDKDPDPMRIGQAFWEMSQRFWADPDQALKLQADLWQGYNNLWQESARKYFSSQQIEKESPSPEKTKDRRFKDEAWEDNPFFNFIKQSYLLTADSIHKSVKDVEGLDESHALKVDFYTKQFLDALSPSNFLITNPEILKATAETGGQNLLQGLENLIADLDKGRIKMTDEDAFTLGENIATTPGEVIYQNELMQLIQYAPTTDKTHTRPLMIIPPWINKFYILDLKAKNSFVKWAVEQGFTVFMISWINPDAKLAEKSFEDYMIKGPLAALDAIEQATGSKEVNAIGYCLGGTLLASTLAYMAEKKDTRIKSGTFFVTMTDFTEAGELRVFIDEDQLVALEKRMAEQGYLDGVEMGTTFNMLRSNDLIWSFVVNNYLLGKTPFPFDLLYWNSDTTRMPAKMHSFYLRNMYLDNKLIQPGAIELDNTPIDLGKVTVPTFMISAKEDHIAPWKSTYANTQHFSGKKEFVLAASGHIAGIINPPAAGKYSHWINKETPETPDEWLDNAVEHPGSWWGHWAQWAKKKSGKLIPARTPGAGKLKSIEPAPGSYVRIR</sequence>
<dbReference type="InterPro" id="IPR010941">
    <property type="entry name" value="PhaC_N"/>
</dbReference>
<dbReference type="NCBIfam" id="TIGR01838">
    <property type="entry name" value="PHA_synth_I"/>
    <property type="match status" value="1"/>
</dbReference>
<organism evidence="7 8">
    <name type="scientific">Kiloniella antarctica</name>
    <dbReference type="NCBI Taxonomy" id="1550907"/>
    <lineage>
        <taxon>Bacteria</taxon>
        <taxon>Pseudomonadati</taxon>
        <taxon>Pseudomonadota</taxon>
        <taxon>Alphaproteobacteria</taxon>
        <taxon>Rhodospirillales</taxon>
        <taxon>Kiloniellaceae</taxon>
        <taxon>Kiloniella</taxon>
    </lineage>
</organism>
<evidence type="ECO:0000256" key="1">
    <source>
        <dbReference type="ARBA" id="ARBA00004496"/>
    </source>
</evidence>
<dbReference type="Proteomes" id="UP001597294">
    <property type="component" value="Unassembled WGS sequence"/>
</dbReference>
<name>A0ABW5BR60_9PROT</name>
<evidence type="ECO:0000259" key="6">
    <source>
        <dbReference type="Pfam" id="PF07167"/>
    </source>
</evidence>
<accession>A0ABW5BR60</accession>
<proteinExistence type="predicted"/>
<dbReference type="InterPro" id="IPR000073">
    <property type="entry name" value="AB_hydrolase_1"/>
</dbReference>
<dbReference type="SUPFAM" id="SSF53474">
    <property type="entry name" value="alpha/beta-Hydrolases"/>
    <property type="match status" value="1"/>
</dbReference>
<dbReference type="InterPro" id="IPR029058">
    <property type="entry name" value="AB_hydrolase_fold"/>
</dbReference>
<dbReference type="PANTHER" id="PTHR36837">
    <property type="entry name" value="POLY(3-HYDROXYALKANOATE) POLYMERASE SUBUNIT PHAC"/>
    <property type="match status" value="1"/>
</dbReference>
<keyword evidence="4" id="KW-0012">Acyltransferase</keyword>
<dbReference type="Pfam" id="PF00561">
    <property type="entry name" value="Abhydrolase_1"/>
    <property type="match status" value="1"/>
</dbReference>
<dbReference type="Gene3D" id="3.40.50.1820">
    <property type="entry name" value="alpha/beta hydrolase"/>
    <property type="match status" value="1"/>
</dbReference>
<gene>
    <name evidence="7" type="ORF">ACFSKO_17375</name>
</gene>
<dbReference type="InterPro" id="IPR051321">
    <property type="entry name" value="PHA/PHB_synthase"/>
</dbReference>
<dbReference type="PANTHER" id="PTHR36837:SF5">
    <property type="entry name" value="POLY-3-HYDROXYBUTYRATE SYNTHASE"/>
    <property type="match status" value="1"/>
</dbReference>
<evidence type="ECO:0000313" key="7">
    <source>
        <dbReference type="EMBL" id="MFD2207400.1"/>
    </source>
</evidence>
<evidence type="ECO:0000256" key="3">
    <source>
        <dbReference type="ARBA" id="ARBA00022679"/>
    </source>
</evidence>
<evidence type="ECO:0000259" key="5">
    <source>
        <dbReference type="Pfam" id="PF00561"/>
    </source>
</evidence>
<keyword evidence="3" id="KW-0808">Transferase</keyword>
<evidence type="ECO:0000313" key="8">
    <source>
        <dbReference type="Proteomes" id="UP001597294"/>
    </source>
</evidence>
<dbReference type="EMBL" id="JBHUII010000011">
    <property type="protein sequence ID" value="MFD2207400.1"/>
    <property type="molecule type" value="Genomic_DNA"/>
</dbReference>
<protein>
    <submittedName>
        <fullName evidence="7">PHA/PHB synthase family protein</fullName>
    </submittedName>
</protein>
<keyword evidence="2" id="KW-0963">Cytoplasm</keyword>
<dbReference type="Pfam" id="PF07167">
    <property type="entry name" value="PhaC_N"/>
    <property type="match status" value="1"/>
</dbReference>
<reference evidence="8" key="1">
    <citation type="journal article" date="2019" name="Int. J. Syst. Evol. Microbiol.">
        <title>The Global Catalogue of Microorganisms (GCM) 10K type strain sequencing project: providing services to taxonomists for standard genome sequencing and annotation.</title>
        <authorList>
            <consortium name="The Broad Institute Genomics Platform"/>
            <consortium name="The Broad Institute Genome Sequencing Center for Infectious Disease"/>
            <person name="Wu L."/>
            <person name="Ma J."/>
        </authorList>
    </citation>
    <scope>NUCLEOTIDE SEQUENCE [LARGE SCALE GENOMIC DNA]</scope>
    <source>
        <strain evidence="8">CGMCC 4.7192</strain>
    </source>
</reference>
<evidence type="ECO:0000256" key="2">
    <source>
        <dbReference type="ARBA" id="ARBA00022490"/>
    </source>
</evidence>
<feature type="domain" description="AB hydrolase-1" evidence="5">
    <location>
        <begin position="281"/>
        <end position="522"/>
    </location>
</feature>
<comment type="subcellular location">
    <subcellularLocation>
        <location evidence="1">Cytoplasm</location>
    </subcellularLocation>
</comment>
<keyword evidence="8" id="KW-1185">Reference proteome</keyword>
<feature type="domain" description="Poly-beta-hydroxybutyrate polymerase N-terminal" evidence="6">
    <location>
        <begin position="110"/>
        <end position="278"/>
    </location>
</feature>
<evidence type="ECO:0000256" key="4">
    <source>
        <dbReference type="ARBA" id="ARBA00023315"/>
    </source>
</evidence>